<dbReference type="InterPro" id="IPR019438">
    <property type="entry name" value="Q_salvage"/>
</dbReference>
<organism evidence="8">
    <name type="scientific">Pseudo-nitzschia australis</name>
    <dbReference type="NCBI Taxonomy" id="44445"/>
    <lineage>
        <taxon>Eukaryota</taxon>
        <taxon>Sar</taxon>
        <taxon>Stramenopiles</taxon>
        <taxon>Ochrophyta</taxon>
        <taxon>Bacillariophyta</taxon>
        <taxon>Bacillariophyceae</taxon>
        <taxon>Bacillariophycidae</taxon>
        <taxon>Bacillariales</taxon>
        <taxon>Bacillariaceae</taxon>
        <taxon>Pseudo-nitzschia</taxon>
    </lineage>
</organism>
<name>A0A7S4ER23_9STRA</name>
<evidence type="ECO:0000256" key="1">
    <source>
        <dbReference type="ARBA" id="ARBA00022801"/>
    </source>
</evidence>
<dbReference type="GO" id="GO:0016787">
    <property type="term" value="F:hydrolase activity"/>
    <property type="evidence" value="ECO:0007669"/>
    <property type="project" value="UniProtKB-KW"/>
</dbReference>
<evidence type="ECO:0000256" key="7">
    <source>
        <dbReference type="SAM" id="MobiDB-lite"/>
    </source>
</evidence>
<dbReference type="GO" id="GO:0006400">
    <property type="term" value="P:tRNA modification"/>
    <property type="evidence" value="ECO:0007669"/>
    <property type="project" value="TreeGrafter"/>
</dbReference>
<accession>A0A7S4ER23</accession>
<evidence type="ECO:0000256" key="6">
    <source>
        <dbReference type="RuleBase" id="RU365002"/>
    </source>
</evidence>
<comment type="similarity">
    <text evidence="2 6">Belongs to the QNG1 protein family.</text>
</comment>
<feature type="compositionally biased region" description="Basic and acidic residues" evidence="7">
    <location>
        <begin position="107"/>
        <end position="121"/>
    </location>
</feature>
<evidence type="ECO:0000256" key="5">
    <source>
        <dbReference type="ARBA" id="ARBA00048204"/>
    </source>
</evidence>
<reference evidence="8" key="1">
    <citation type="submission" date="2021-01" db="EMBL/GenBank/DDBJ databases">
        <authorList>
            <person name="Corre E."/>
            <person name="Pelletier E."/>
            <person name="Niang G."/>
            <person name="Scheremetjew M."/>
            <person name="Finn R."/>
            <person name="Kale V."/>
            <person name="Holt S."/>
            <person name="Cochrane G."/>
            <person name="Meng A."/>
            <person name="Brown T."/>
            <person name="Cohen L."/>
        </authorList>
    </citation>
    <scope>NUCLEOTIDE SEQUENCE</scope>
    <source>
        <strain evidence="8">10249 10 AB</strain>
    </source>
</reference>
<keyword evidence="1 6" id="KW-0378">Hydrolase</keyword>
<proteinExistence type="inferred from homology"/>
<feature type="region of interest" description="Disordered" evidence="7">
    <location>
        <begin position="51"/>
        <end position="72"/>
    </location>
</feature>
<evidence type="ECO:0000313" key="8">
    <source>
        <dbReference type="EMBL" id="CAE0729104.1"/>
    </source>
</evidence>
<comment type="catalytic activity">
    <reaction evidence="5 6">
        <text>queuosine 5'-phosphate + H2O = queuine + D-ribose 5-phosphate</text>
        <dbReference type="Rhea" id="RHEA:75387"/>
        <dbReference type="ChEBI" id="CHEBI:15377"/>
        <dbReference type="ChEBI" id="CHEBI:17433"/>
        <dbReference type="ChEBI" id="CHEBI:78346"/>
        <dbReference type="ChEBI" id="CHEBI:194371"/>
    </reaction>
    <physiologicalReaction direction="left-to-right" evidence="5 6">
        <dbReference type="Rhea" id="RHEA:75388"/>
    </physiologicalReaction>
</comment>
<dbReference type="EC" id="3.2.2.-" evidence="6"/>
<sequence>MDASSSSFENPCELVRRSCRKWMEEEGLVVVVEKDANDCDDDDDDCSAMKWDRNKRIQQDSSKAGRRSVRIQSDRLPPLANEILMQCRQPATATATVATTSASGTKESADSKKNSGGDDKTSSWIEWDAEGWHYSGVGFEGTDDERRERVALYLLALDAINFCFWPLPDDGGKGDDAAATTTATTNTISNNLLEYEHLAMALKKMAEADHTKSKKNGFEDQNDYAFSAKNLSTTTPEKMIDSLQPFLDQQKYPLPNLEKRAQLWKEVGEGLLRDYNGSALALLDRADRDAPRLVGLIATSFPGFRDEVYIPSKQKQLQQRLVFLKRAQIFVGDINAALNLKLKGMERLTTFADYRVPQILRHWGILEYAPGPSGLATKVDHQIEIDSGSCDEISIRAATVVGVEELVKFLNRNENDGNKGDENSNTGLFTDVTVDWYLWQVGERMHQEGIMKPFHKTRTHFY</sequence>
<dbReference type="AlphaFoldDB" id="A0A7S4ER23"/>
<evidence type="ECO:0000256" key="2">
    <source>
        <dbReference type="ARBA" id="ARBA00035119"/>
    </source>
</evidence>
<dbReference type="Pfam" id="PF10343">
    <property type="entry name" value="Q_salvage"/>
    <property type="match status" value="1"/>
</dbReference>
<comment type="function">
    <text evidence="6">Catalyzes the hydrolysis of queuosine 5'-phosphate, releasing the nucleobase queuine (q). Is required for salvage of queuine from exogenous queuosine (Q) that is imported and then converted to queuosine 5'-phosphate intracellularly.</text>
</comment>
<evidence type="ECO:0000256" key="3">
    <source>
        <dbReference type="ARBA" id="ARBA00035306"/>
    </source>
</evidence>
<feature type="region of interest" description="Disordered" evidence="7">
    <location>
        <begin position="95"/>
        <end position="122"/>
    </location>
</feature>
<dbReference type="PANTHER" id="PTHR21314:SF0">
    <property type="entry name" value="QUEUOSINE 5'-PHOSPHATE N-GLYCOSYLASE_HYDROLASE"/>
    <property type="match status" value="1"/>
</dbReference>
<evidence type="ECO:0000256" key="4">
    <source>
        <dbReference type="ARBA" id="ARBA00035393"/>
    </source>
</evidence>
<dbReference type="EMBL" id="HBIX01033375">
    <property type="protein sequence ID" value="CAE0729104.1"/>
    <property type="molecule type" value="Transcribed_RNA"/>
</dbReference>
<dbReference type="PANTHER" id="PTHR21314">
    <property type="entry name" value="QUEUOSINE 5'-PHOSPHATE N-GLYCOSYLASE_HYDROLASE-RELATED"/>
    <property type="match status" value="1"/>
</dbReference>
<protein>
    <recommendedName>
        <fullName evidence="3 6">Queuosine 5'-phosphate N-glycosylase/hydrolase</fullName>
        <ecNumber evidence="6">3.2.2.-</ecNumber>
    </recommendedName>
    <alternativeName>
        <fullName evidence="4 6">Queuosine-nucleotide N-glycosylase/hydrolase</fullName>
    </alternativeName>
</protein>
<gene>
    <name evidence="8" type="ORF">PAUS00366_LOCUS21888</name>
</gene>